<sequence length="125" mass="14763">MAHREVELTIDIDVAQEARLMEWHILKEAETARELSVLRDKDNYANEKLKRLLQDYDNLLGLPSEMQTYVQDERKKLQLRLTDLQLQSASLKTKIRDMETQMESIRLRGNVGRKFFLSEVTKVKD</sequence>
<dbReference type="AlphaFoldDB" id="A0ABD1XNX8"/>
<dbReference type="Proteomes" id="UP001605036">
    <property type="component" value="Unassembled WGS sequence"/>
</dbReference>
<dbReference type="EMBL" id="JBHFFA010000008">
    <property type="protein sequence ID" value="KAL2610635.1"/>
    <property type="molecule type" value="Genomic_DNA"/>
</dbReference>
<evidence type="ECO:0000313" key="3">
    <source>
        <dbReference type="Proteomes" id="UP001605036"/>
    </source>
</evidence>
<evidence type="ECO:0000313" key="2">
    <source>
        <dbReference type="EMBL" id="KAL2610635.1"/>
    </source>
</evidence>
<keyword evidence="1" id="KW-0175">Coiled coil</keyword>
<name>A0ABD1XNX8_9MARC</name>
<proteinExistence type="predicted"/>
<organism evidence="2 3">
    <name type="scientific">Riccia fluitans</name>
    <dbReference type="NCBI Taxonomy" id="41844"/>
    <lineage>
        <taxon>Eukaryota</taxon>
        <taxon>Viridiplantae</taxon>
        <taxon>Streptophyta</taxon>
        <taxon>Embryophyta</taxon>
        <taxon>Marchantiophyta</taxon>
        <taxon>Marchantiopsida</taxon>
        <taxon>Marchantiidae</taxon>
        <taxon>Marchantiales</taxon>
        <taxon>Ricciaceae</taxon>
        <taxon>Riccia</taxon>
    </lineage>
</organism>
<gene>
    <name evidence="2" type="ORF">R1flu_029208</name>
</gene>
<comment type="caution">
    <text evidence="2">The sequence shown here is derived from an EMBL/GenBank/DDBJ whole genome shotgun (WGS) entry which is preliminary data.</text>
</comment>
<accession>A0ABD1XNX8</accession>
<protein>
    <submittedName>
        <fullName evidence="2">Uncharacterized protein</fullName>
    </submittedName>
</protein>
<keyword evidence="3" id="KW-1185">Reference proteome</keyword>
<reference evidence="2 3" key="1">
    <citation type="submission" date="2024-09" db="EMBL/GenBank/DDBJ databases">
        <title>Chromosome-scale assembly of Riccia fluitans.</title>
        <authorList>
            <person name="Paukszto L."/>
            <person name="Sawicki J."/>
            <person name="Karawczyk K."/>
            <person name="Piernik-Szablinska J."/>
            <person name="Szczecinska M."/>
            <person name="Mazdziarz M."/>
        </authorList>
    </citation>
    <scope>NUCLEOTIDE SEQUENCE [LARGE SCALE GENOMIC DNA]</scope>
    <source>
        <strain evidence="2">Rf_01</strain>
        <tissue evidence="2">Aerial parts of the thallus</tissue>
    </source>
</reference>
<evidence type="ECO:0000256" key="1">
    <source>
        <dbReference type="SAM" id="Coils"/>
    </source>
</evidence>
<feature type="coiled-coil region" evidence="1">
    <location>
        <begin position="74"/>
        <end position="108"/>
    </location>
</feature>